<dbReference type="PROSITE" id="PS50943">
    <property type="entry name" value="HTH_CROC1"/>
    <property type="match status" value="1"/>
</dbReference>
<comment type="caution">
    <text evidence="4">The sequence shown here is derived from an EMBL/GenBank/DDBJ whole genome shotgun (WGS) entry which is preliminary data.</text>
</comment>
<dbReference type="AlphaFoldDB" id="A0A917W0D0"/>
<evidence type="ECO:0000256" key="2">
    <source>
        <dbReference type="SAM" id="Phobius"/>
    </source>
</evidence>
<reference evidence="4" key="1">
    <citation type="journal article" date="2014" name="Int. J. Syst. Evol. Microbiol.">
        <title>Complete genome sequence of Corynebacterium casei LMG S-19264T (=DSM 44701T), isolated from a smear-ripened cheese.</title>
        <authorList>
            <consortium name="US DOE Joint Genome Institute (JGI-PGF)"/>
            <person name="Walter F."/>
            <person name="Albersmeier A."/>
            <person name="Kalinowski J."/>
            <person name="Ruckert C."/>
        </authorList>
    </citation>
    <scope>NUCLEOTIDE SEQUENCE</scope>
    <source>
        <strain evidence="4">JCM 15325</strain>
    </source>
</reference>
<evidence type="ECO:0000256" key="1">
    <source>
        <dbReference type="ARBA" id="ARBA00023125"/>
    </source>
</evidence>
<feature type="domain" description="HTH cro/C1-type" evidence="3">
    <location>
        <begin position="7"/>
        <end position="61"/>
    </location>
</feature>
<evidence type="ECO:0000259" key="3">
    <source>
        <dbReference type="PROSITE" id="PS50943"/>
    </source>
</evidence>
<dbReference type="CDD" id="cd00093">
    <property type="entry name" value="HTH_XRE"/>
    <property type="match status" value="1"/>
</dbReference>
<keyword evidence="2" id="KW-1133">Transmembrane helix</keyword>
<sequence length="260" mass="27467">MTFQEKLQTLRKQNGMSQEKLAEMLGISRQAVSKWESGQSYPDMDKLIALSDLFKVSIDSLIKEKQPNETGPYREHNPALYYPSIHYEYKSKRSLFGLPLVHINVGLGFYTAKGILAIGNISLGLLSIGGVALGGLCLGALSIGLIGLAGAALGLLLSIGGLSIGALAVGGMAIGIITLGGLSIGMFSVGGAAFASHIAIGGYANGPIAIGHTARGIETIVSHSQTGLDDISAKQVRSLILKEYPGLWKPILDWLTLFFR</sequence>
<gene>
    <name evidence="4" type="ORF">GCM10007968_16380</name>
</gene>
<dbReference type="SMART" id="SM00530">
    <property type="entry name" value="HTH_XRE"/>
    <property type="match status" value="1"/>
</dbReference>
<keyword evidence="2" id="KW-0812">Transmembrane</keyword>
<dbReference type="PANTHER" id="PTHR46558">
    <property type="entry name" value="TRACRIPTIONAL REGULATORY PROTEIN-RELATED-RELATED"/>
    <property type="match status" value="1"/>
</dbReference>
<reference evidence="4" key="2">
    <citation type="submission" date="2020-09" db="EMBL/GenBank/DDBJ databases">
        <authorList>
            <person name="Sun Q."/>
            <person name="Ohkuma M."/>
        </authorList>
    </citation>
    <scope>NUCLEOTIDE SEQUENCE</scope>
    <source>
        <strain evidence="4">JCM 15325</strain>
    </source>
</reference>
<feature type="transmembrane region" description="Helical" evidence="2">
    <location>
        <begin position="145"/>
        <end position="167"/>
    </location>
</feature>
<dbReference type="Pfam" id="PF01381">
    <property type="entry name" value="HTH_3"/>
    <property type="match status" value="1"/>
</dbReference>
<accession>A0A917W0D0</accession>
<protein>
    <recommendedName>
        <fullName evidence="3">HTH cro/C1-type domain-containing protein</fullName>
    </recommendedName>
</protein>
<dbReference type="EMBL" id="BMOK01000006">
    <property type="protein sequence ID" value="GGL53042.1"/>
    <property type="molecule type" value="Genomic_DNA"/>
</dbReference>
<evidence type="ECO:0000313" key="5">
    <source>
        <dbReference type="Proteomes" id="UP000654670"/>
    </source>
</evidence>
<keyword evidence="1" id="KW-0238">DNA-binding</keyword>
<dbReference type="InterPro" id="IPR010982">
    <property type="entry name" value="Lambda_DNA-bd_dom_sf"/>
</dbReference>
<dbReference type="Proteomes" id="UP000654670">
    <property type="component" value="Unassembled WGS sequence"/>
</dbReference>
<dbReference type="GO" id="GO:0003677">
    <property type="term" value="F:DNA binding"/>
    <property type="evidence" value="ECO:0007669"/>
    <property type="project" value="UniProtKB-KW"/>
</dbReference>
<organism evidence="4 5">
    <name type="scientific">Sporolactobacillus putidus</name>
    <dbReference type="NCBI Taxonomy" id="492735"/>
    <lineage>
        <taxon>Bacteria</taxon>
        <taxon>Bacillati</taxon>
        <taxon>Bacillota</taxon>
        <taxon>Bacilli</taxon>
        <taxon>Bacillales</taxon>
        <taxon>Sporolactobacillaceae</taxon>
        <taxon>Sporolactobacillus</taxon>
    </lineage>
</organism>
<dbReference type="PANTHER" id="PTHR46558:SF13">
    <property type="entry name" value="HTH-TYPE TRANSCRIPTIONAL REGULATOR IMMR"/>
    <property type="match status" value="1"/>
</dbReference>
<proteinExistence type="predicted"/>
<keyword evidence="5" id="KW-1185">Reference proteome</keyword>
<dbReference type="RefSeq" id="WP_188802624.1">
    <property type="nucleotide sequence ID" value="NZ_BMOK01000006.1"/>
</dbReference>
<feature type="transmembrane region" description="Helical" evidence="2">
    <location>
        <begin position="173"/>
        <end position="195"/>
    </location>
</feature>
<dbReference type="SUPFAM" id="SSF47413">
    <property type="entry name" value="lambda repressor-like DNA-binding domains"/>
    <property type="match status" value="1"/>
</dbReference>
<dbReference type="InterPro" id="IPR001387">
    <property type="entry name" value="Cro/C1-type_HTH"/>
</dbReference>
<evidence type="ECO:0000313" key="4">
    <source>
        <dbReference type="EMBL" id="GGL53042.1"/>
    </source>
</evidence>
<feature type="transmembrane region" description="Helical" evidence="2">
    <location>
        <begin position="95"/>
        <end position="112"/>
    </location>
</feature>
<name>A0A917W0D0_9BACL</name>
<dbReference type="Gene3D" id="1.10.260.40">
    <property type="entry name" value="lambda repressor-like DNA-binding domains"/>
    <property type="match status" value="1"/>
</dbReference>
<keyword evidence="2" id="KW-0472">Membrane</keyword>